<keyword evidence="1" id="KW-0689">Ribosomal protein</keyword>
<dbReference type="FunFam" id="2.40.50.140:FF:000020">
    <property type="entry name" value="60S ribosomal protein L2"/>
    <property type="match status" value="1"/>
</dbReference>
<dbReference type="GO" id="GO:0005840">
    <property type="term" value="C:ribosome"/>
    <property type="evidence" value="ECO:0007669"/>
    <property type="project" value="UniProtKB-KW"/>
</dbReference>
<evidence type="ECO:0000256" key="2">
    <source>
        <dbReference type="ARBA" id="ARBA00023274"/>
    </source>
</evidence>
<dbReference type="InterPro" id="IPR022666">
    <property type="entry name" value="Ribosomal_uL2_RNA-bd_dom"/>
</dbReference>
<dbReference type="InterPro" id="IPR012340">
    <property type="entry name" value="NA-bd_OB-fold"/>
</dbReference>
<reference evidence="5" key="1">
    <citation type="submission" date="2022-11" db="UniProtKB">
        <authorList>
            <consortium name="WormBaseParasite"/>
        </authorList>
    </citation>
    <scope>IDENTIFICATION</scope>
</reference>
<accession>A0A915D6C8</accession>
<evidence type="ECO:0000259" key="3">
    <source>
        <dbReference type="SMART" id="SM01383"/>
    </source>
</evidence>
<sequence>MVRRIGGPAKLRAVDFAERHGYIRGFIKQFVHDSVGGAPLAIVEFRDLYKHRVKNETIVAAEGIHTGQFIYCGKNSVLFFRLSADVSANR</sequence>
<organism evidence="4 5">
    <name type="scientific">Ditylenchus dipsaci</name>
    <dbReference type="NCBI Taxonomy" id="166011"/>
    <lineage>
        <taxon>Eukaryota</taxon>
        <taxon>Metazoa</taxon>
        <taxon>Ecdysozoa</taxon>
        <taxon>Nematoda</taxon>
        <taxon>Chromadorea</taxon>
        <taxon>Rhabditida</taxon>
        <taxon>Tylenchina</taxon>
        <taxon>Tylenchomorpha</taxon>
        <taxon>Sphaerularioidea</taxon>
        <taxon>Anguinidae</taxon>
        <taxon>Anguininae</taxon>
        <taxon>Ditylenchus</taxon>
    </lineage>
</organism>
<dbReference type="SMART" id="SM01383">
    <property type="entry name" value="Ribosomal_L2"/>
    <property type="match status" value="1"/>
</dbReference>
<keyword evidence="4" id="KW-1185">Reference proteome</keyword>
<dbReference type="SUPFAM" id="SSF50249">
    <property type="entry name" value="Nucleic acid-binding proteins"/>
    <property type="match status" value="1"/>
</dbReference>
<dbReference type="Proteomes" id="UP000887574">
    <property type="component" value="Unplaced"/>
</dbReference>
<dbReference type="GO" id="GO:1990904">
    <property type="term" value="C:ribonucleoprotein complex"/>
    <property type="evidence" value="ECO:0007669"/>
    <property type="project" value="UniProtKB-KW"/>
</dbReference>
<feature type="domain" description="Large ribosomal subunit protein uL2 RNA-binding" evidence="3">
    <location>
        <begin position="2"/>
        <end position="72"/>
    </location>
</feature>
<dbReference type="GO" id="GO:0006412">
    <property type="term" value="P:translation"/>
    <property type="evidence" value="ECO:0007669"/>
    <property type="project" value="InterPro"/>
</dbReference>
<dbReference type="Pfam" id="PF00181">
    <property type="entry name" value="Ribosomal_L2_N"/>
    <property type="match status" value="1"/>
</dbReference>
<dbReference type="WBParaSite" id="jg16201">
    <property type="protein sequence ID" value="jg16201"/>
    <property type="gene ID" value="jg16201"/>
</dbReference>
<keyword evidence="2" id="KW-0687">Ribonucleoprotein</keyword>
<evidence type="ECO:0000313" key="4">
    <source>
        <dbReference type="Proteomes" id="UP000887574"/>
    </source>
</evidence>
<name>A0A915D6C8_9BILA</name>
<dbReference type="AlphaFoldDB" id="A0A915D6C8"/>
<proteinExistence type="predicted"/>
<dbReference type="Gene3D" id="2.40.50.140">
    <property type="entry name" value="Nucleic acid-binding proteins"/>
    <property type="match status" value="1"/>
</dbReference>
<dbReference type="GO" id="GO:0003735">
    <property type="term" value="F:structural constituent of ribosome"/>
    <property type="evidence" value="ECO:0007669"/>
    <property type="project" value="InterPro"/>
</dbReference>
<evidence type="ECO:0000256" key="1">
    <source>
        <dbReference type="ARBA" id="ARBA00022980"/>
    </source>
</evidence>
<protein>
    <submittedName>
        <fullName evidence="5">Ribosomal Proteins L2 RNA binding domain-containing protein</fullName>
    </submittedName>
</protein>
<evidence type="ECO:0000313" key="5">
    <source>
        <dbReference type="WBParaSite" id="jg16201"/>
    </source>
</evidence>